<evidence type="ECO:0000313" key="3">
    <source>
        <dbReference type="EMBL" id="GAA4262320.1"/>
    </source>
</evidence>
<keyword evidence="4" id="KW-1185">Reference proteome</keyword>
<reference evidence="4" key="1">
    <citation type="journal article" date="2019" name="Int. J. Syst. Evol. Microbiol.">
        <title>The Global Catalogue of Microorganisms (GCM) 10K type strain sequencing project: providing services to taxonomists for standard genome sequencing and annotation.</title>
        <authorList>
            <consortium name="The Broad Institute Genomics Platform"/>
            <consortium name="The Broad Institute Genome Sequencing Center for Infectious Disease"/>
            <person name="Wu L."/>
            <person name="Ma J."/>
        </authorList>
    </citation>
    <scope>NUCLEOTIDE SEQUENCE [LARGE SCALE GENOMIC DNA]</scope>
    <source>
        <strain evidence="4">JCM 17441</strain>
    </source>
</reference>
<keyword evidence="2" id="KW-0472">Membrane</keyword>
<dbReference type="RefSeq" id="WP_345139759.1">
    <property type="nucleotide sequence ID" value="NZ_BAABAT010000051.1"/>
</dbReference>
<dbReference type="SUPFAM" id="SSF54197">
    <property type="entry name" value="HIT-like"/>
    <property type="match status" value="1"/>
</dbReference>
<accession>A0ABP8DR99</accession>
<dbReference type="InterPro" id="IPR036265">
    <property type="entry name" value="HIT-like_sf"/>
</dbReference>
<sequence length="225" mass="24172">MAQPDGPCPFCDKVIAGRNRTAFDVPLADLGAFLLAPALGMFVPGYLLLVARDHVPSFAHLGAEGLAAVEAWRRRRLPGLGERFGEYFAFEHGMGAPADGRTGACLDHAHLHLVPSAAGAKVIADALPWEEIPSYEALADARGVRYSYFGRGDRHLVVRDVDLPSQWVRRQTACALGLDTWDWAAYAGELELAVTLAKVEGHELGSAAPSSPTLHPTLKSTHLVS</sequence>
<organism evidence="3 4">
    <name type="scientific">Dactylosporangium darangshiense</name>
    <dbReference type="NCBI Taxonomy" id="579108"/>
    <lineage>
        <taxon>Bacteria</taxon>
        <taxon>Bacillati</taxon>
        <taxon>Actinomycetota</taxon>
        <taxon>Actinomycetes</taxon>
        <taxon>Micromonosporales</taxon>
        <taxon>Micromonosporaceae</taxon>
        <taxon>Dactylosporangium</taxon>
    </lineage>
</organism>
<dbReference type="EMBL" id="BAABAT010000051">
    <property type="protein sequence ID" value="GAA4262320.1"/>
    <property type="molecule type" value="Genomic_DNA"/>
</dbReference>
<comment type="caution">
    <text evidence="3">The sequence shown here is derived from an EMBL/GenBank/DDBJ whole genome shotgun (WGS) entry which is preliminary data.</text>
</comment>
<name>A0ABP8DR99_9ACTN</name>
<gene>
    <name evidence="3" type="ORF">GCM10022255_098520</name>
</gene>
<keyword evidence="2" id="KW-0812">Transmembrane</keyword>
<dbReference type="Proteomes" id="UP001500620">
    <property type="component" value="Unassembled WGS sequence"/>
</dbReference>
<dbReference type="Gene3D" id="3.30.428.10">
    <property type="entry name" value="HIT-like"/>
    <property type="match status" value="1"/>
</dbReference>
<proteinExistence type="predicted"/>
<evidence type="ECO:0008006" key="5">
    <source>
        <dbReference type="Google" id="ProtNLM"/>
    </source>
</evidence>
<evidence type="ECO:0000313" key="4">
    <source>
        <dbReference type="Proteomes" id="UP001500620"/>
    </source>
</evidence>
<evidence type="ECO:0000256" key="2">
    <source>
        <dbReference type="SAM" id="Phobius"/>
    </source>
</evidence>
<keyword evidence="2" id="KW-1133">Transmembrane helix</keyword>
<feature type="compositionally biased region" description="Polar residues" evidence="1">
    <location>
        <begin position="208"/>
        <end position="225"/>
    </location>
</feature>
<protein>
    <recommendedName>
        <fullName evidence="5">HIT domain-containing protein</fullName>
    </recommendedName>
</protein>
<evidence type="ECO:0000256" key="1">
    <source>
        <dbReference type="SAM" id="MobiDB-lite"/>
    </source>
</evidence>
<feature type="transmembrane region" description="Helical" evidence="2">
    <location>
        <begin position="30"/>
        <end position="51"/>
    </location>
</feature>
<feature type="region of interest" description="Disordered" evidence="1">
    <location>
        <begin position="205"/>
        <end position="225"/>
    </location>
</feature>